<dbReference type="Proteomes" id="UP000295756">
    <property type="component" value="Chromosome"/>
</dbReference>
<reference evidence="2 3" key="1">
    <citation type="submission" date="2019-03" db="EMBL/GenBank/DDBJ databases">
        <title>Complete Genome Sequence of Leuconostoc kimchii strain NKJ218 Isolated from Homemade Kimchi.</title>
        <authorList>
            <person name="Jung J.Y."/>
            <person name="Jin H.M."/>
            <person name="Jung J.-W."/>
            <person name="Lee S.-Y."/>
            <person name="Ryu B.-G."/>
            <person name="Han S.-S."/>
            <person name="Kang H.K."/>
            <person name="Choi H.W."/>
            <person name="Chung E.J."/>
            <person name="Choi K.-M."/>
        </authorList>
    </citation>
    <scope>NUCLEOTIDE SEQUENCE [LARGE SCALE GENOMIC DNA]</scope>
    <source>
        <strain evidence="2 3">NKJ218</strain>
    </source>
</reference>
<gene>
    <name evidence="2" type="ORF">EW139_08005</name>
</gene>
<dbReference type="InterPro" id="IPR000182">
    <property type="entry name" value="GNAT_dom"/>
</dbReference>
<evidence type="ECO:0000259" key="1">
    <source>
        <dbReference type="PROSITE" id="PS51186"/>
    </source>
</evidence>
<organism evidence="2 3">
    <name type="scientific">Leuconostoc kimchii</name>
    <dbReference type="NCBI Taxonomy" id="136609"/>
    <lineage>
        <taxon>Bacteria</taxon>
        <taxon>Bacillati</taxon>
        <taxon>Bacillota</taxon>
        <taxon>Bacilli</taxon>
        <taxon>Lactobacillales</taxon>
        <taxon>Lactobacillaceae</taxon>
        <taxon>Leuconostoc</taxon>
    </lineage>
</organism>
<dbReference type="RefSeq" id="WP_013103643.1">
    <property type="nucleotide sequence ID" value="NZ_CP037939.1"/>
</dbReference>
<protein>
    <submittedName>
        <fullName evidence="2">N-acetyltransferase</fullName>
    </submittedName>
</protein>
<dbReference type="InterPro" id="IPR016181">
    <property type="entry name" value="Acyl_CoA_acyltransferase"/>
</dbReference>
<dbReference type="PANTHER" id="PTHR43415:SF4">
    <property type="entry name" value="N-ACETYLTRANSFERASE DOMAIN-CONTAINING PROTEIN"/>
    <property type="match status" value="1"/>
</dbReference>
<dbReference type="PROSITE" id="PS51186">
    <property type="entry name" value="GNAT"/>
    <property type="match status" value="1"/>
</dbReference>
<evidence type="ECO:0000313" key="2">
    <source>
        <dbReference type="EMBL" id="QBR48072.1"/>
    </source>
</evidence>
<dbReference type="Pfam" id="PF13302">
    <property type="entry name" value="Acetyltransf_3"/>
    <property type="match status" value="1"/>
</dbReference>
<dbReference type="SUPFAM" id="SSF55729">
    <property type="entry name" value="Acyl-CoA N-acyltransferases (Nat)"/>
    <property type="match status" value="1"/>
</dbReference>
<evidence type="ECO:0000313" key="3">
    <source>
        <dbReference type="Proteomes" id="UP000295756"/>
    </source>
</evidence>
<accession>A0ABX5SL06</accession>
<keyword evidence="3" id="KW-1185">Reference proteome</keyword>
<dbReference type="PANTHER" id="PTHR43415">
    <property type="entry name" value="SPERMIDINE N(1)-ACETYLTRANSFERASE"/>
    <property type="match status" value="1"/>
</dbReference>
<sequence length="178" mass="20912">MNITLEPFSQEAMQHVYDIEYGRLADRTWMAFNGPYFRDPIPTWHEFQQKAYHLINSTHHRLIYFNHRIVGEVSAHWADGNLQHWLEIGIIIYQKSDWGKSIATSAIKIWILDLFAQHDQLPHIGLTTWSGNAGMVRVSKKAGFVHEGTIRQVRYWQGHYYDSIKYGILRTEIVSSRK</sequence>
<feature type="domain" description="N-acetyltransferase" evidence="1">
    <location>
        <begin position="3"/>
        <end position="167"/>
    </location>
</feature>
<dbReference type="Gene3D" id="3.40.630.30">
    <property type="match status" value="1"/>
</dbReference>
<dbReference type="EMBL" id="CP037939">
    <property type="protein sequence ID" value="QBR48072.1"/>
    <property type="molecule type" value="Genomic_DNA"/>
</dbReference>
<name>A0ABX5SL06_9LACO</name>
<proteinExistence type="predicted"/>